<dbReference type="Pfam" id="PF04795">
    <property type="entry name" value="PAPA-1"/>
    <property type="match status" value="1"/>
</dbReference>
<evidence type="ECO:0000313" key="4">
    <source>
        <dbReference type="Proteomes" id="UP001165205"/>
    </source>
</evidence>
<name>A0AAN4YPG3_ASPOZ</name>
<dbReference type="GO" id="GO:0031011">
    <property type="term" value="C:Ino80 complex"/>
    <property type="evidence" value="ECO:0007669"/>
    <property type="project" value="InterPro"/>
</dbReference>
<protein>
    <submittedName>
        <fullName evidence="3">Unnamed protein product</fullName>
    </submittedName>
</protein>
<sequence>MDTINRLLRKQAPKRRGRIPAAEAAETASAEQQMQEFERLDPTMVRWISGREGSKMIVSEEWLGTPAGRVFAEPPLESTGPRKLVEEV</sequence>
<feature type="compositionally biased region" description="Low complexity" evidence="1">
    <location>
        <begin position="21"/>
        <end position="35"/>
    </location>
</feature>
<gene>
    <name evidence="3" type="ORF">Aory04_000979300</name>
</gene>
<organism evidence="3 4">
    <name type="scientific">Aspergillus oryzae</name>
    <name type="common">Yellow koji mold</name>
    <dbReference type="NCBI Taxonomy" id="5062"/>
    <lineage>
        <taxon>Eukaryota</taxon>
        <taxon>Fungi</taxon>
        <taxon>Dikarya</taxon>
        <taxon>Ascomycota</taxon>
        <taxon>Pezizomycotina</taxon>
        <taxon>Eurotiomycetes</taxon>
        <taxon>Eurotiomycetidae</taxon>
        <taxon>Eurotiales</taxon>
        <taxon>Aspergillaceae</taxon>
        <taxon>Aspergillus</taxon>
        <taxon>Aspergillus subgen. Circumdati</taxon>
    </lineage>
</organism>
<dbReference type="EMBL" id="BSYA01000140">
    <property type="protein sequence ID" value="GMG34435.1"/>
    <property type="molecule type" value="Genomic_DNA"/>
</dbReference>
<evidence type="ECO:0000256" key="1">
    <source>
        <dbReference type="SAM" id="MobiDB-lite"/>
    </source>
</evidence>
<accession>A0AAN4YPG3</accession>
<evidence type="ECO:0000259" key="2">
    <source>
        <dbReference type="SMART" id="SM01406"/>
    </source>
</evidence>
<dbReference type="Proteomes" id="UP001165205">
    <property type="component" value="Unassembled WGS sequence"/>
</dbReference>
<reference evidence="3" key="1">
    <citation type="submission" date="2023-04" db="EMBL/GenBank/DDBJ databases">
        <title>Aspergillus oryzae NBRC 4228.</title>
        <authorList>
            <person name="Ichikawa N."/>
            <person name="Sato H."/>
            <person name="Tonouchi N."/>
        </authorList>
    </citation>
    <scope>NUCLEOTIDE SEQUENCE</scope>
    <source>
        <strain evidence="3">NBRC 4228</strain>
    </source>
</reference>
<comment type="caution">
    <text evidence="3">The sequence shown here is derived from an EMBL/GenBank/DDBJ whole genome shotgun (WGS) entry which is preliminary data.</text>
</comment>
<dbReference type="AlphaFoldDB" id="A0AAN4YPG3"/>
<dbReference type="SMART" id="SM01406">
    <property type="entry name" value="PAPA-1"/>
    <property type="match status" value="1"/>
</dbReference>
<dbReference type="InterPro" id="IPR006880">
    <property type="entry name" value="INO80B_C"/>
</dbReference>
<feature type="region of interest" description="Disordered" evidence="1">
    <location>
        <begin position="1"/>
        <end position="35"/>
    </location>
</feature>
<feature type="compositionally biased region" description="Basic residues" evidence="1">
    <location>
        <begin position="7"/>
        <end position="18"/>
    </location>
</feature>
<feature type="domain" description="INO80 complex subunit B-like conserved region" evidence="2">
    <location>
        <begin position="1"/>
        <end position="62"/>
    </location>
</feature>
<proteinExistence type="predicted"/>
<evidence type="ECO:0000313" key="3">
    <source>
        <dbReference type="EMBL" id="GMG34435.1"/>
    </source>
</evidence>